<keyword evidence="7" id="KW-1185">Reference proteome</keyword>
<protein>
    <submittedName>
        <fullName evidence="6">Monooxygenase, FAD-binding protein</fullName>
    </submittedName>
</protein>
<keyword evidence="2" id="KW-0274">FAD</keyword>
<dbReference type="GO" id="GO:0004497">
    <property type="term" value="F:monooxygenase activity"/>
    <property type="evidence" value="ECO:0007669"/>
    <property type="project" value="UniProtKB-KW"/>
</dbReference>
<gene>
    <name evidence="6" type="ORF">PCA20602_03861</name>
</gene>
<evidence type="ECO:0000313" key="6">
    <source>
        <dbReference type="EMBL" id="VVE35028.1"/>
    </source>
</evidence>
<name>A0ABY6W7C3_9BURK</name>
<keyword evidence="1" id="KW-0285">Flavoprotein</keyword>
<proteinExistence type="predicted"/>
<dbReference type="Proteomes" id="UP000366065">
    <property type="component" value="Unassembled WGS sequence"/>
</dbReference>
<keyword evidence="4 6" id="KW-0503">Monooxygenase</keyword>
<feature type="domain" description="FAD-binding" evidence="5">
    <location>
        <begin position="315"/>
        <end position="416"/>
    </location>
</feature>
<dbReference type="RefSeq" id="WP_150722573.1">
    <property type="nucleotide sequence ID" value="NZ_CABPRV010000010.1"/>
</dbReference>
<evidence type="ECO:0000259" key="5">
    <source>
        <dbReference type="Pfam" id="PF01494"/>
    </source>
</evidence>
<reference evidence="6 7" key="1">
    <citation type="submission" date="2019-08" db="EMBL/GenBank/DDBJ databases">
        <authorList>
            <person name="Peeters C."/>
        </authorList>
    </citation>
    <scope>NUCLEOTIDE SEQUENCE [LARGE SCALE GENOMIC DNA]</scope>
    <source>
        <strain evidence="6 7">LMG 20602</strain>
    </source>
</reference>
<sequence length="445" mass="47859">MSALHVTIIGAGLGGLCLAQGLRRAGIPFDVYERDAAPEARFQGYRLRIDADGLDALTQCLPDGHVERVRERAAAARTGGRFVTPQLDDADVVLPPSWHDAHTDESVTAHRRRTAAVTARPAPHVPEIPGDVSVHRQTLREILLDGILDRVHFGKTFSRTTTAEDGRRIAHFEDGSHSAPGLVVAADGTHSRVREYVLPGMTPRDTGNVCIYGLTPVSTALLVLMDAHGEATTMEGSTVVFADGFAVVIEAMLFRRPPVNPLPTPDVACPARMPLSPVADYLYWAFIGPSQTLLGTPRTGIGLADNAPLNRIETLTAGWHPHLESLFSHAVPETIRTMPVRSTTSPLPWQVENVTGLGDAVHTMSPAGGLGANTALRDAARLAEHLHAVAQGRMPLSQALADYERDMCERAREAVRLADAGAALLNARRRSPQQSRAVAVDAMQL</sequence>
<dbReference type="PRINTS" id="PR00420">
    <property type="entry name" value="RNGMNOXGNASE"/>
</dbReference>
<dbReference type="Gene3D" id="3.50.50.60">
    <property type="entry name" value="FAD/NAD(P)-binding domain"/>
    <property type="match status" value="1"/>
</dbReference>
<dbReference type="InterPro" id="IPR002938">
    <property type="entry name" value="FAD-bd"/>
</dbReference>
<evidence type="ECO:0000256" key="1">
    <source>
        <dbReference type="ARBA" id="ARBA00022630"/>
    </source>
</evidence>
<evidence type="ECO:0000256" key="3">
    <source>
        <dbReference type="ARBA" id="ARBA00023002"/>
    </source>
</evidence>
<dbReference type="PANTHER" id="PTHR47178:SF5">
    <property type="entry name" value="FAD-BINDING DOMAIN-CONTAINING PROTEIN"/>
    <property type="match status" value="1"/>
</dbReference>
<organism evidence="6 7">
    <name type="scientific">Pandoraea capi</name>
    <dbReference type="NCBI Taxonomy" id="2508286"/>
    <lineage>
        <taxon>Bacteria</taxon>
        <taxon>Pseudomonadati</taxon>
        <taxon>Pseudomonadota</taxon>
        <taxon>Betaproteobacteria</taxon>
        <taxon>Burkholderiales</taxon>
        <taxon>Burkholderiaceae</taxon>
        <taxon>Pandoraea</taxon>
    </lineage>
</organism>
<dbReference type="Pfam" id="PF01494">
    <property type="entry name" value="FAD_binding_3"/>
    <property type="match status" value="2"/>
</dbReference>
<evidence type="ECO:0000313" key="7">
    <source>
        <dbReference type="Proteomes" id="UP000366065"/>
    </source>
</evidence>
<evidence type="ECO:0000256" key="2">
    <source>
        <dbReference type="ARBA" id="ARBA00022827"/>
    </source>
</evidence>
<accession>A0ABY6W7C3</accession>
<dbReference type="EMBL" id="CABPRV010000010">
    <property type="protein sequence ID" value="VVE35028.1"/>
    <property type="molecule type" value="Genomic_DNA"/>
</dbReference>
<dbReference type="SUPFAM" id="SSF51905">
    <property type="entry name" value="FAD/NAD(P)-binding domain"/>
    <property type="match status" value="1"/>
</dbReference>
<dbReference type="InterPro" id="IPR036188">
    <property type="entry name" value="FAD/NAD-bd_sf"/>
</dbReference>
<keyword evidence="3" id="KW-0560">Oxidoreductase</keyword>
<dbReference type="PANTHER" id="PTHR47178">
    <property type="entry name" value="MONOOXYGENASE, FAD-BINDING"/>
    <property type="match status" value="1"/>
</dbReference>
<evidence type="ECO:0000256" key="4">
    <source>
        <dbReference type="ARBA" id="ARBA00023033"/>
    </source>
</evidence>
<comment type="caution">
    <text evidence="6">The sequence shown here is derived from an EMBL/GenBank/DDBJ whole genome shotgun (WGS) entry which is preliminary data.</text>
</comment>
<feature type="domain" description="FAD-binding" evidence="5">
    <location>
        <begin position="5"/>
        <end position="197"/>
    </location>
</feature>